<evidence type="ECO:0000256" key="1">
    <source>
        <dbReference type="SAM" id="MobiDB-lite"/>
    </source>
</evidence>
<dbReference type="EMBL" id="CAJOBF010000785">
    <property type="protein sequence ID" value="CAF3869321.1"/>
    <property type="molecule type" value="Genomic_DNA"/>
</dbReference>
<keyword evidence="7" id="KW-1185">Reference proteome</keyword>
<dbReference type="Proteomes" id="UP000663887">
    <property type="component" value="Unassembled WGS sequence"/>
</dbReference>
<name>A0A816U6I0_9BILA</name>
<dbReference type="EMBL" id="CAJNRF010008953">
    <property type="protein sequence ID" value="CAF2106276.1"/>
    <property type="molecule type" value="Genomic_DNA"/>
</dbReference>
<accession>A0A816U6I0</accession>
<dbReference type="Proteomes" id="UP000663866">
    <property type="component" value="Unassembled WGS sequence"/>
</dbReference>
<reference evidence="2" key="1">
    <citation type="submission" date="2021-02" db="EMBL/GenBank/DDBJ databases">
        <authorList>
            <person name="Nowell W R."/>
        </authorList>
    </citation>
    <scope>NUCLEOTIDE SEQUENCE</scope>
</reference>
<gene>
    <name evidence="5" type="ORF">OVN521_LOCUS10747</name>
    <name evidence="4" type="ORF">UXM345_LOCUS8834</name>
    <name evidence="2" type="ORF">WKI299_LOCUS21407</name>
    <name evidence="3" type="ORF">XDN619_LOCUS28870</name>
</gene>
<evidence type="ECO:0000313" key="3">
    <source>
        <dbReference type="EMBL" id="CAF2152383.1"/>
    </source>
</evidence>
<dbReference type="Proteomes" id="UP000663842">
    <property type="component" value="Unassembled WGS sequence"/>
</dbReference>
<evidence type="ECO:0000313" key="5">
    <source>
        <dbReference type="EMBL" id="CAF3923977.1"/>
    </source>
</evidence>
<organism evidence="2 6">
    <name type="scientific">Rotaria magnacalcarata</name>
    <dbReference type="NCBI Taxonomy" id="392030"/>
    <lineage>
        <taxon>Eukaryota</taxon>
        <taxon>Metazoa</taxon>
        <taxon>Spiralia</taxon>
        <taxon>Gnathifera</taxon>
        <taxon>Rotifera</taxon>
        <taxon>Eurotatoria</taxon>
        <taxon>Bdelloidea</taxon>
        <taxon>Philodinida</taxon>
        <taxon>Philodinidae</taxon>
        <taxon>Rotaria</taxon>
    </lineage>
</organism>
<dbReference type="EMBL" id="CAJOBG010001387">
    <property type="protein sequence ID" value="CAF3923977.1"/>
    <property type="molecule type" value="Genomic_DNA"/>
</dbReference>
<dbReference type="EMBL" id="CAJNRG010013950">
    <property type="protein sequence ID" value="CAF2152383.1"/>
    <property type="molecule type" value="Genomic_DNA"/>
</dbReference>
<comment type="caution">
    <text evidence="2">The sequence shown here is derived from an EMBL/GenBank/DDBJ whole genome shotgun (WGS) entry which is preliminary data.</text>
</comment>
<dbReference type="Proteomes" id="UP000663856">
    <property type="component" value="Unassembled WGS sequence"/>
</dbReference>
<feature type="region of interest" description="Disordered" evidence="1">
    <location>
        <begin position="215"/>
        <end position="242"/>
    </location>
</feature>
<protein>
    <submittedName>
        <fullName evidence="2">Uncharacterized protein</fullName>
    </submittedName>
</protein>
<evidence type="ECO:0000313" key="4">
    <source>
        <dbReference type="EMBL" id="CAF3869321.1"/>
    </source>
</evidence>
<sequence>MNPNHLHYNPNGNAPLYDRTVPNTQNFNERRIDSTTNQNVVWKPHGITTPRGVVTNSEPMQTQNFNERRIDSTTNQNVVWEPYGITTPRGVVTHREPMQTQNLNERRIDSTTNHNVVWKPHGITTPRGVVTNSEPMQTQNLNERRIDSTTNQNVVWEPYGVKNPRRAVTNDELMQSQNSKIDEDWLHAYATFSPYRTSNQDYGYRASHIHFIPNVSQNQPNSYNQVPNDPRQNSMNVNTSDRSFPQSSMLNLLAKNGLPPLAYRPLRRSQDTK</sequence>
<evidence type="ECO:0000313" key="6">
    <source>
        <dbReference type="Proteomes" id="UP000663856"/>
    </source>
</evidence>
<evidence type="ECO:0000313" key="2">
    <source>
        <dbReference type="EMBL" id="CAF2106276.1"/>
    </source>
</evidence>
<evidence type="ECO:0000313" key="7">
    <source>
        <dbReference type="Proteomes" id="UP000663866"/>
    </source>
</evidence>
<dbReference type="AlphaFoldDB" id="A0A816U6I0"/>
<proteinExistence type="predicted"/>